<name>A0ABW5MSG8_9FLAO</name>
<feature type="domain" description="Multidrug resistance protein MdtA-like barrel-sandwich hybrid" evidence="1">
    <location>
        <begin position="68"/>
        <end position="216"/>
    </location>
</feature>
<dbReference type="EMBL" id="JBHULB010000007">
    <property type="protein sequence ID" value="MFD2586325.1"/>
    <property type="molecule type" value="Genomic_DNA"/>
</dbReference>
<sequence>MRKILISVLAGILIIGGSIFAAKYIINSKENRRPRPKKVIKTVFVDTVENGMVPIVVSANGNLVAKNRVELYAEVQGIFKTGSKLFKPGQEYKQGQTLIRIDASEYYASVQSAKSNLYNLVTSIMPDLQLDYPEYFPKWQKYLANFDLDRTTPKLPEISSDKEKYFITGRGIFSSYYNVKNLEQRLSKYSISAPFSGILTEALVTEGTLVRAGQKLGEFIKTGAYELEVAVSKTYADFLKVGAEVKLANLNNTQSYTGKVVRLNGRVDQASQTITAFIEVNGENLKAGQYLEARLNAKSEKEAIEIDRSLLVDNSKVYVVRDSILDLINVSPVYFTDKKVVLKDVPNGEMIISKPVVGAYAGMLVKVYGAETAEKTKK</sequence>
<dbReference type="Pfam" id="PF25917">
    <property type="entry name" value="BSH_RND"/>
    <property type="match status" value="1"/>
</dbReference>
<dbReference type="Gene3D" id="2.40.50.100">
    <property type="match status" value="2"/>
</dbReference>
<dbReference type="Gene3D" id="1.10.287.470">
    <property type="entry name" value="Helix hairpin bin"/>
    <property type="match status" value="2"/>
</dbReference>
<proteinExistence type="predicted"/>
<dbReference type="PANTHER" id="PTHR30469:SF15">
    <property type="entry name" value="HLYD FAMILY OF SECRETION PROTEINS"/>
    <property type="match status" value="1"/>
</dbReference>
<reference evidence="3" key="1">
    <citation type="journal article" date="2019" name="Int. J. Syst. Evol. Microbiol.">
        <title>The Global Catalogue of Microorganisms (GCM) 10K type strain sequencing project: providing services to taxonomists for standard genome sequencing and annotation.</title>
        <authorList>
            <consortium name="The Broad Institute Genomics Platform"/>
            <consortium name="The Broad Institute Genome Sequencing Center for Infectious Disease"/>
            <person name="Wu L."/>
            <person name="Ma J."/>
        </authorList>
    </citation>
    <scope>NUCLEOTIDE SEQUENCE [LARGE SCALE GENOMIC DNA]</scope>
    <source>
        <strain evidence="3">KCTC 52368</strain>
    </source>
</reference>
<dbReference type="SUPFAM" id="SSF111369">
    <property type="entry name" value="HlyD-like secretion proteins"/>
    <property type="match status" value="1"/>
</dbReference>
<evidence type="ECO:0000313" key="2">
    <source>
        <dbReference type="EMBL" id="MFD2586325.1"/>
    </source>
</evidence>
<dbReference type="RefSeq" id="WP_377765904.1">
    <property type="nucleotide sequence ID" value="NZ_JBHULB010000007.1"/>
</dbReference>
<dbReference type="PANTHER" id="PTHR30469">
    <property type="entry name" value="MULTIDRUG RESISTANCE PROTEIN MDTA"/>
    <property type="match status" value="1"/>
</dbReference>
<evidence type="ECO:0000313" key="3">
    <source>
        <dbReference type="Proteomes" id="UP001597526"/>
    </source>
</evidence>
<organism evidence="2 3">
    <name type="scientific">Croceitalea marina</name>
    <dbReference type="NCBI Taxonomy" id="1775166"/>
    <lineage>
        <taxon>Bacteria</taxon>
        <taxon>Pseudomonadati</taxon>
        <taxon>Bacteroidota</taxon>
        <taxon>Flavobacteriia</taxon>
        <taxon>Flavobacteriales</taxon>
        <taxon>Flavobacteriaceae</taxon>
        <taxon>Croceitalea</taxon>
    </lineage>
</organism>
<accession>A0ABW5MSG8</accession>
<protein>
    <submittedName>
        <fullName evidence="2">Efflux RND transporter periplasmic adaptor subunit</fullName>
    </submittedName>
</protein>
<dbReference type="InterPro" id="IPR058625">
    <property type="entry name" value="MdtA-like_BSH"/>
</dbReference>
<evidence type="ECO:0000259" key="1">
    <source>
        <dbReference type="Pfam" id="PF25917"/>
    </source>
</evidence>
<comment type="caution">
    <text evidence="2">The sequence shown here is derived from an EMBL/GenBank/DDBJ whole genome shotgun (WGS) entry which is preliminary data.</text>
</comment>
<dbReference type="Gene3D" id="2.40.30.170">
    <property type="match status" value="1"/>
</dbReference>
<dbReference type="Proteomes" id="UP001597526">
    <property type="component" value="Unassembled WGS sequence"/>
</dbReference>
<keyword evidence="3" id="KW-1185">Reference proteome</keyword>
<gene>
    <name evidence="2" type="ORF">ACFSQJ_05260</name>
</gene>